<comment type="caution">
    <text evidence="1">The sequence shown here is derived from an EMBL/GenBank/DDBJ whole genome shotgun (WGS) entry which is preliminary data.</text>
</comment>
<dbReference type="AlphaFoldDB" id="A0A6N6VS61"/>
<keyword evidence="2" id="KW-1185">Reference proteome</keyword>
<evidence type="ECO:0000313" key="1">
    <source>
        <dbReference type="EMBL" id="KAB8036466.1"/>
    </source>
</evidence>
<dbReference type="Proteomes" id="UP000437748">
    <property type="component" value="Unassembled WGS sequence"/>
</dbReference>
<gene>
    <name evidence="1" type="ORF">GCL60_15155</name>
</gene>
<name>A0A6N6VS61_9BACT</name>
<dbReference type="RefSeq" id="WP_153421593.1">
    <property type="nucleotide sequence ID" value="NZ_WFLM01000006.1"/>
</dbReference>
<evidence type="ECO:0000313" key="2">
    <source>
        <dbReference type="Proteomes" id="UP000437748"/>
    </source>
</evidence>
<protein>
    <submittedName>
        <fullName evidence="1">Uncharacterized protein</fullName>
    </submittedName>
</protein>
<reference evidence="1 2" key="1">
    <citation type="submission" date="2019-10" db="EMBL/GenBank/DDBJ databases">
        <title>New species of Slilvanegrellaceae.</title>
        <authorList>
            <person name="Pitt A."/>
            <person name="Hahn M.W."/>
        </authorList>
    </citation>
    <scope>NUCLEOTIDE SEQUENCE [LARGE SCALE GENOMIC DNA]</scope>
    <source>
        <strain evidence="1 2">SP-Ram-0.45-NSY-1</strain>
    </source>
</reference>
<sequence length="143" mass="17077">MFNEMSSYENLKSNLENRFDLSPLKSEFLLFWQKWSHLHIQLFSELQLGVYKTFMSPKDLELITQKFMKKRLGIISAFSQRMKNHPEFKNEITLFRNVINEHDENFKTILKQILSKLLTELNRLQSIRKVTNAYKNNQFSLGG</sequence>
<organism evidence="1 2">
    <name type="scientific">Silvanigrella paludirubra</name>
    <dbReference type="NCBI Taxonomy" id="2499159"/>
    <lineage>
        <taxon>Bacteria</taxon>
        <taxon>Pseudomonadati</taxon>
        <taxon>Bdellovibrionota</taxon>
        <taxon>Oligoflexia</taxon>
        <taxon>Silvanigrellales</taxon>
        <taxon>Silvanigrellaceae</taxon>
        <taxon>Silvanigrella</taxon>
    </lineage>
</organism>
<dbReference type="EMBL" id="WFLM01000006">
    <property type="protein sequence ID" value="KAB8036466.1"/>
    <property type="molecule type" value="Genomic_DNA"/>
</dbReference>
<proteinExistence type="predicted"/>
<dbReference type="OrthoDB" id="5296188at2"/>
<accession>A0A6N6VS61</accession>